<dbReference type="Pfam" id="PF00534">
    <property type="entry name" value="Glycos_transf_1"/>
    <property type="match status" value="1"/>
</dbReference>
<accession>A0A3D9HFT8</accession>
<dbReference type="Proteomes" id="UP000256629">
    <property type="component" value="Unassembled WGS sequence"/>
</dbReference>
<feature type="domain" description="Glycosyl transferase family 1" evidence="1">
    <location>
        <begin position="166"/>
        <end position="322"/>
    </location>
</feature>
<dbReference type="CDD" id="cd03801">
    <property type="entry name" value="GT4_PimA-like"/>
    <property type="match status" value="1"/>
</dbReference>
<keyword evidence="3" id="KW-1185">Reference proteome</keyword>
<dbReference type="AlphaFoldDB" id="A0A3D9HFT8"/>
<dbReference type="EMBL" id="QRDX01000004">
    <property type="protein sequence ID" value="RED48347.1"/>
    <property type="molecule type" value="Genomic_DNA"/>
</dbReference>
<dbReference type="SUPFAM" id="SSF53756">
    <property type="entry name" value="UDP-Glycosyltransferase/glycogen phosphorylase"/>
    <property type="match status" value="1"/>
</dbReference>
<sequence>MYFYQVKSILYIGNKLKKHNKNASGIEVLGALLEKASYTVYYASSKKNKLLRVLDMLWACFAYRHIANYVIIDTYSTQNFYFAYAVSQCCRLLQLKYIPILHGGNLAKRLKRNPKLSQSIFLKAYISIAPSEYMMEQFKSYGYHNIVSIPNTIEIKHYKFEARPFKSINLLWVRSFSKIYNPQLAVEVLKALTDEGIKASLCMVGPDNDGSLKTLKNLADKYNLDVRFTGKLSKEAWITLSKEYNVFINTTNFDNMPVSVIEAMALGLPVVSTNVGGIPYLIEHNKEGILVPPHNPQAFVSAIKTIIDDDMLRNNIINNARKKVEQFDWDHVKTLWHNVLN</sequence>
<dbReference type="Gene3D" id="3.40.50.2000">
    <property type="entry name" value="Glycogen Phosphorylase B"/>
    <property type="match status" value="2"/>
</dbReference>
<reference evidence="2 3" key="1">
    <citation type="submission" date="2018-07" db="EMBL/GenBank/DDBJ databases">
        <title>Genomic Encyclopedia of Type Strains, Phase III (KMG-III): the genomes of soil and plant-associated and newly described type strains.</title>
        <authorList>
            <person name="Whitman W."/>
        </authorList>
    </citation>
    <scope>NUCLEOTIDE SEQUENCE [LARGE SCALE GENOMIC DNA]</scope>
    <source>
        <strain evidence="2 3">CECT 8487</strain>
    </source>
</reference>
<keyword evidence="2" id="KW-0808">Transferase</keyword>
<comment type="caution">
    <text evidence="2">The sequence shown here is derived from an EMBL/GenBank/DDBJ whole genome shotgun (WGS) entry which is preliminary data.</text>
</comment>
<evidence type="ECO:0000313" key="3">
    <source>
        <dbReference type="Proteomes" id="UP000256629"/>
    </source>
</evidence>
<gene>
    <name evidence="2" type="ORF">DFQ02_104193</name>
</gene>
<dbReference type="GO" id="GO:0016757">
    <property type="term" value="F:glycosyltransferase activity"/>
    <property type="evidence" value="ECO:0007669"/>
    <property type="project" value="InterPro"/>
</dbReference>
<evidence type="ECO:0000313" key="2">
    <source>
        <dbReference type="EMBL" id="RED48347.1"/>
    </source>
</evidence>
<dbReference type="PANTHER" id="PTHR12526">
    <property type="entry name" value="GLYCOSYLTRANSFERASE"/>
    <property type="match status" value="1"/>
</dbReference>
<name>A0A3D9HFT8_9FLAO</name>
<protein>
    <submittedName>
        <fullName evidence="2">Glycosyltransferase involved in cell wall biosynthesis</fullName>
    </submittedName>
</protein>
<dbReference type="InterPro" id="IPR001296">
    <property type="entry name" value="Glyco_trans_1"/>
</dbReference>
<proteinExistence type="predicted"/>
<evidence type="ECO:0000259" key="1">
    <source>
        <dbReference type="Pfam" id="PF00534"/>
    </source>
</evidence>
<organism evidence="2 3">
    <name type="scientific">Seonamhaeicola aphaedonensis</name>
    <dbReference type="NCBI Taxonomy" id="1461338"/>
    <lineage>
        <taxon>Bacteria</taxon>
        <taxon>Pseudomonadati</taxon>
        <taxon>Bacteroidota</taxon>
        <taxon>Flavobacteriia</taxon>
        <taxon>Flavobacteriales</taxon>
        <taxon>Flavobacteriaceae</taxon>
    </lineage>
</organism>